<dbReference type="PaxDb" id="246200-SPO3646"/>
<accession>Q5LMB7</accession>
<dbReference type="AlphaFoldDB" id="Q5LMB7"/>
<dbReference type="InterPro" id="IPR001753">
    <property type="entry name" value="Enoyl-CoA_hydra/iso"/>
</dbReference>
<proteinExistence type="inferred from homology"/>
<dbReference type="PANTHER" id="PTHR43802">
    <property type="entry name" value="ENOYL-COA HYDRATASE"/>
    <property type="match status" value="1"/>
</dbReference>
<dbReference type="GO" id="GO:0003824">
    <property type="term" value="F:catalytic activity"/>
    <property type="evidence" value="ECO:0007669"/>
    <property type="project" value="UniProtKB-ARBA"/>
</dbReference>
<protein>
    <submittedName>
        <fullName evidence="2">Enoyl-CoA hydratase/isomerase family protein</fullName>
    </submittedName>
</protein>
<gene>
    <name evidence="2" type="ordered locus">SPO3646</name>
</gene>
<dbReference type="CDD" id="cd06558">
    <property type="entry name" value="crotonase-like"/>
    <property type="match status" value="1"/>
</dbReference>
<dbReference type="eggNOG" id="COG1024">
    <property type="taxonomic scope" value="Bacteria"/>
</dbReference>
<reference evidence="2 3" key="2">
    <citation type="journal article" date="2014" name="Stand. Genomic Sci.">
        <title>An updated genome annotation for the model marine bacterium Ruegeria pomeroyi DSS-3.</title>
        <authorList>
            <person name="Rivers A.R."/>
            <person name="Smith C.B."/>
            <person name="Moran M.A."/>
        </authorList>
    </citation>
    <scope>GENOME REANNOTATION</scope>
    <source>
        <strain evidence="3">ATCC 700808 / DSM 15171 / DSS-3</strain>
    </source>
</reference>
<evidence type="ECO:0000256" key="1">
    <source>
        <dbReference type="ARBA" id="ARBA00005254"/>
    </source>
</evidence>
<dbReference type="PANTHER" id="PTHR43802:SF1">
    <property type="entry name" value="IP11341P-RELATED"/>
    <property type="match status" value="1"/>
</dbReference>
<dbReference type="Proteomes" id="UP000001023">
    <property type="component" value="Chromosome"/>
</dbReference>
<organism evidence="2 3">
    <name type="scientific">Ruegeria pomeroyi (strain ATCC 700808 / DSM 15171 / DSS-3)</name>
    <name type="common">Silicibacter pomeroyi</name>
    <dbReference type="NCBI Taxonomy" id="246200"/>
    <lineage>
        <taxon>Bacteria</taxon>
        <taxon>Pseudomonadati</taxon>
        <taxon>Pseudomonadota</taxon>
        <taxon>Alphaproteobacteria</taxon>
        <taxon>Rhodobacterales</taxon>
        <taxon>Roseobacteraceae</taxon>
        <taxon>Ruegeria</taxon>
    </lineage>
</organism>
<keyword evidence="3" id="KW-1185">Reference proteome</keyword>
<reference evidence="2 3" key="1">
    <citation type="journal article" date="2004" name="Nature">
        <title>Genome sequence of Silicibacter pomeroyi reveals adaptations to the marine environment.</title>
        <authorList>
            <person name="Moran M.A."/>
            <person name="Buchan A."/>
            <person name="Gonzalez J.M."/>
            <person name="Heidelberg J.F."/>
            <person name="Whitman W.B."/>
            <person name="Kiene R.P."/>
            <person name="Henriksen J.R."/>
            <person name="King G.M."/>
            <person name="Belas R."/>
            <person name="Fuqua C."/>
            <person name="Brinkac L."/>
            <person name="Lewis M."/>
            <person name="Johri S."/>
            <person name="Weaver B."/>
            <person name="Pai G."/>
            <person name="Eisen J.A."/>
            <person name="Rahe E."/>
            <person name="Sheldon W.M."/>
            <person name="Ye W."/>
            <person name="Miller T.R."/>
            <person name="Carlton J."/>
            <person name="Rasko D.A."/>
            <person name="Paulsen I.T."/>
            <person name="Ren Q."/>
            <person name="Daugherty S.C."/>
            <person name="Deboy R.T."/>
            <person name="Dodson R.J."/>
            <person name="Durkin A.S."/>
            <person name="Madupu R."/>
            <person name="Nelson W.C."/>
            <person name="Sullivan S.A."/>
            <person name="Rosovitz M.J."/>
            <person name="Haft D.H."/>
            <person name="Selengut J."/>
            <person name="Ward N."/>
        </authorList>
    </citation>
    <scope>NUCLEOTIDE SEQUENCE [LARGE SCALE GENOMIC DNA]</scope>
    <source>
        <strain evidence="3">ATCC 700808 / DSM 15171 / DSS-3</strain>
    </source>
</reference>
<evidence type="ECO:0000313" key="3">
    <source>
        <dbReference type="Proteomes" id="UP000001023"/>
    </source>
</evidence>
<name>Q5LMB7_RUEPO</name>
<dbReference type="EMBL" id="CP000031">
    <property type="protein sequence ID" value="AAV96869.1"/>
    <property type="molecule type" value="Genomic_DNA"/>
</dbReference>
<dbReference type="SUPFAM" id="SSF52096">
    <property type="entry name" value="ClpP/crotonase"/>
    <property type="match status" value="1"/>
</dbReference>
<evidence type="ECO:0000313" key="2">
    <source>
        <dbReference type="EMBL" id="AAV96869.1"/>
    </source>
</evidence>
<dbReference type="InterPro" id="IPR029045">
    <property type="entry name" value="ClpP/crotonase-like_dom_sf"/>
</dbReference>
<dbReference type="Pfam" id="PF00378">
    <property type="entry name" value="ECH_1"/>
    <property type="match status" value="1"/>
</dbReference>
<comment type="similarity">
    <text evidence="1">Belongs to the enoyl-CoA hydratase/isomerase family.</text>
</comment>
<dbReference type="HOGENOM" id="CLU_009834_7_3_5"/>
<dbReference type="Gene3D" id="3.90.226.10">
    <property type="entry name" value="2-enoyl-CoA Hydratase, Chain A, domain 1"/>
    <property type="match status" value="1"/>
</dbReference>
<sequence length="309" mass="34092">MTWRCILSTLPCMLCWGAVREEDMSVVAYEKDGRIARITLNRPEVMNAINDELPGALAAAVAQADADPGVHVMVLSGAGRAFCAGYDLTYYAEGNGAGEVTQPMPWDPIKDYRFMWANTQHFMSLWRAAKPVVCKVHGFAVAGGSDIALCADMTIMAEDAQIGYMPSRVWGCPTTAMWVYRLGAERAKRMLFTGDKITGRQAADMGLVLEAVPAEHLDDRVEELAARMATVPINQLAMQKLVINQAIEQTGLMQTQRLATIFDGITRHSPEGIHFKERAEAVGWKQAVDERDQGTWDWTANAEIPKGNR</sequence>
<dbReference type="KEGG" id="sil:SPO3646"/>
<dbReference type="NCBIfam" id="NF006128">
    <property type="entry name" value="PRK08272.1"/>
    <property type="match status" value="1"/>
</dbReference>
<dbReference type="STRING" id="246200.SPO3646"/>